<dbReference type="EMBL" id="JAPFFI010000003">
    <property type="protein sequence ID" value="KAJ6397503.1"/>
    <property type="molecule type" value="Genomic_DNA"/>
</dbReference>
<evidence type="ECO:0000256" key="1">
    <source>
        <dbReference type="SAM" id="MobiDB-lite"/>
    </source>
</evidence>
<reference evidence="2" key="1">
    <citation type="submission" date="2022-10" db="EMBL/GenBank/DDBJ databases">
        <authorList>
            <person name="Hyden B.L."/>
            <person name="Feng K."/>
            <person name="Yates T."/>
            <person name="Jawdy S."/>
            <person name="Smart L.B."/>
            <person name="Muchero W."/>
        </authorList>
    </citation>
    <scope>NUCLEOTIDE SEQUENCE</scope>
    <source>
        <tissue evidence="2">Shoot tip</tissue>
    </source>
</reference>
<feature type="region of interest" description="Disordered" evidence="1">
    <location>
        <begin position="1"/>
        <end position="42"/>
    </location>
</feature>
<name>A0ABQ9CDR1_9ROSI</name>
<organism evidence="2 3">
    <name type="scientific">Salix suchowensis</name>
    <dbReference type="NCBI Taxonomy" id="1278906"/>
    <lineage>
        <taxon>Eukaryota</taxon>
        <taxon>Viridiplantae</taxon>
        <taxon>Streptophyta</taxon>
        <taxon>Embryophyta</taxon>
        <taxon>Tracheophyta</taxon>
        <taxon>Spermatophyta</taxon>
        <taxon>Magnoliopsida</taxon>
        <taxon>eudicotyledons</taxon>
        <taxon>Gunneridae</taxon>
        <taxon>Pentapetalae</taxon>
        <taxon>rosids</taxon>
        <taxon>fabids</taxon>
        <taxon>Malpighiales</taxon>
        <taxon>Salicaceae</taxon>
        <taxon>Saliceae</taxon>
        <taxon>Salix</taxon>
    </lineage>
</organism>
<dbReference type="Proteomes" id="UP001141253">
    <property type="component" value="Chromosome 5"/>
</dbReference>
<reference evidence="2" key="2">
    <citation type="journal article" date="2023" name="Int. J. Mol. Sci.">
        <title>De Novo Assembly and Annotation of 11 Diverse Shrub Willow (Salix) Genomes Reveals Novel Gene Organization in Sex-Linked Regions.</title>
        <authorList>
            <person name="Hyden B."/>
            <person name="Feng K."/>
            <person name="Yates T.B."/>
            <person name="Jawdy S."/>
            <person name="Cereghino C."/>
            <person name="Smart L.B."/>
            <person name="Muchero W."/>
        </authorList>
    </citation>
    <scope>NUCLEOTIDE SEQUENCE</scope>
    <source>
        <tissue evidence="2">Shoot tip</tissue>
    </source>
</reference>
<protein>
    <submittedName>
        <fullName evidence="2">Uncharacterized protein</fullName>
    </submittedName>
</protein>
<feature type="compositionally biased region" description="Polar residues" evidence="1">
    <location>
        <begin position="1"/>
        <end position="13"/>
    </location>
</feature>
<gene>
    <name evidence="2" type="ORF">OIU77_018504</name>
</gene>
<accession>A0ABQ9CDR1</accession>
<sequence length="102" mass="11220">MASKASSYSTLPNLSPLRKSGASSGSDRTNRNHLPASPQKVSQTYRSAIKYSSSAMPASIPEREHWLYQWATSFTISPFSIYTTGKRWSTTDKIEATSLGQS</sequence>
<keyword evidence="3" id="KW-1185">Reference proteome</keyword>
<proteinExistence type="predicted"/>
<comment type="caution">
    <text evidence="2">The sequence shown here is derived from an EMBL/GenBank/DDBJ whole genome shotgun (WGS) entry which is preliminary data.</text>
</comment>
<evidence type="ECO:0000313" key="2">
    <source>
        <dbReference type="EMBL" id="KAJ6397503.1"/>
    </source>
</evidence>
<evidence type="ECO:0000313" key="3">
    <source>
        <dbReference type="Proteomes" id="UP001141253"/>
    </source>
</evidence>